<dbReference type="EMBL" id="JBDLBR010000001">
    <property type="protein sequence ID" value="MEN7536102.1"/>
    <property type="molecule type" value="Genomic_DNA"/>
</dbReference>
<accession>A0ABV0CTW3</accession>
<proteinExistence type="predicted"/>
<reference evidence="1 2" key="1">
    <citation type="submission" date="2024-05" db="EMBL/GenBank/DDBJ databases">
        <authorList>
            <person name="Park S."/>
        </authorList>
    </citation>
    <scope>NUCLEOTIDE SEQUENCE [LARGE SCALE GENOMIC DNA]</scope>
    <source>
        <strain evidence="1 2">DGU5</strain>
    </source>
</reference>
<organism evidence="1 2">
    <name type="scientific">Aurantiacibacter flavus</name>
    <dbReference type="NCBI Taxonomy" id="3145232"/>
    <lineage>
        <taxon>Bacteria</taxon>
        <taxon>Pseudomonadati</taxon>
        <taxon>Pseudomonadota</taxon>
        <taxon>Alphaproteobacteria</taxon>
        <taxon>Sphingomonadales</taxon>
        <taxon>Erythrobacteraceae</taxon>
        <taxon>Aurantiacibacter</taxon>
    </lineage>
</organism>
<protein>
    <submittedName>
        <fullName evidence="1">Uncharacterized protein</fullName>
    </submittedName>
</protein>
<gene>
    <name evidence="1" type="ORF">ABDJ38_02815</name>
</gene>
<comment type="caution">
    <text evidence="1">The sequence shown here is derived from an EMBL/GenBank/DDBJ whole genome shotgun (WGS) entry which is preliminary data.</text>
</comment>
<name>A0ABV0CTW3_9SPHN</name>
<keyword evidence="2" id="KW-1185">Reference proteome</keyword>
<evidence type="ECO:0000313" key="1">
    <source>
        <dbReference type="EMBL" id="MEN7536102.1"/>
    </source>
</evidence>
<evidence type="ECO:0000313" key="2">
    <source>
        <dbReference type="Proteomes" id="UP001484535"/>
    </source>
</evidence>
<sequence length="129" mass="14389">MSARPAISAQRQFLCQPHHHAFHISHYLFIGEPNDAEPGPLFERSVAALVLLRIVRVPVDLDGQSFGRTEKIDNPRTQHSLTAKLEVRKATLAQLHPQAAFWLTGIATHFYGALEQDFARCSTAPNPLL</sequence>
<dbReference type="Proteomes" id="UP001484535">
    <property type="component" value="Unassembled WGS sequence"/>
</dbReference>